<evidence type="ECO:0000313" key="2">
    <source>
        <dbReference type="EMBL" id="KEQ28358.1"/>
    </source>
</evidence>
<dbReference type="AlphaFoldDB" id="A0A081PCD5"/>
<dbReference type="SUPFAM" id="SSF49464">
    <property type="entry name" value="Carboxypeptidase regulatory domain-like"/>
    <property type="match status" value="1"/>
</dbReference>
<evidence type="ECO:0008006" key="4">
    <source>
        <dbReference type="Google" id="ProtNLM"/>
    </source>
</evidence>
<evidence type="ECO:0000313" key="3">
    <source>
        <dbReference type="Proteomes" id="UP000028007"/>
    </source>
</evidence>
<dbReference type="InterPro" id="IPR008969">
    <property type="entry name" value="CarboxyPept-like_regulatory"/>
</dbReference>
<keyword evidence="1" id="KW-0732">Signal</keyword>
<comment type="caution">
    <text evidence="2">The sequence shown here is derived from an EMBL/GenBank/DDBJ whole genome shotgun (WGS) entry which is preliminary data.</text>
</comment>
<dbReference type="EMBL" id="JNFF01000116">
    <property type="protein sequence ID" value="KEQ28358.1"/>
    <property type="molecule type" value="Genomic_DNA"/>
</dbReference>
<proteinExistence type="predicted"/>
<name>A0A081PCD5_9SPHI</name>
<keyword evidence="3" id="KW-1185">Reference proteome</keyword>
<organism evidence="2 3">
    <name type="scientific">Pedobacter antarcticus 4BY</name>
    <dbReference type="NCBI Taxonomy" id="1358423"/>
    <lineage>
        <taxon>Bacteria</taxon>
        <taxon>Pseudomonadati</taxon>
        <taxon>Bacteroidota</taxon>
        <taxon>Sphingobacteriia</taxon>
        <taxon>Sphingobacteriales</taxon>
        <taxon>Sphingobacteriaceae</taxon>
        <taxon>Pedobacter</taxon>
    </lineage>
</organism>
<evidence type="ECO:0000256" key="1">
    <source>
        <dbReference type="SAM" id="SignalP"/>
    </source>
</evidence>
<protein>
    <recommendedName>
        <fullName evidence="4">TonB-dependent receptor plug domain-containing protein</fullName>
    </recommendedName>
</protein>
<accession>A0A081PCD5</accession>
<dbReference type="Proteomes" id="UP000028007">
    <property type="component" value="Unassembled WGS sequence"/>
</dbReference>
<feature type="signal peptide" evidence="1">
    <location>
        <begin position="1"/>
        <end position="26"/>
    </location>
</feature>
<gene>
    <name evidence="2" type="ORF">N180_01620</name>
</gene>
<reference evidence="2 3" key="1">
    <citation type="journal article" date="1992" name="Int. J. Syst. Bacteriol.">
        <title>Sphingobacterium antarcticus sp. nov. a Psychrotrophic Bacterium from the Soils of Schirmacher Oasis, Antarctica.</title>
        <authorList>
            <person name="Shivaji S."/>
            <person name="Ray M.K."/>
            <person name="Rao N.S."/>
            <person name="Saiserr L."/>
            <person name="Jagannadham M.V."/>
            <person name="Kumar G.S."/>
            <person name="Reddy G."/>
            <person name="Bhargava P.M."/>
        </authorList>
    </citation>
    <scope>NUCLEOTIDE SEQUENCE [LARGE SCALE GENOMIC DNA]</scope>
    <source>
        <strain evidence="2 3">4BY</strain>
    </source>
</reference>
<dbReference type="RefSeq" id="WP_037444180.1">
    <property type="nucleotide sequence ID" value="NZ_JNFF01000116.1"/>
</dbReference>
<dbReference type="eggNOG" id="COG4796">
    <property type="taxonomic scope" value="Bacteria"/>
</dbReference>
<sequence length="544" mass="60350">MTFRKKLLCSCVYVLTLGLLCSHAYGQHNLMKIVTLNEVKKQPVQQVLEMVADKGDFYFAYNSNTIPADSLVSISAFKGSVFSLLDRLLGNDYEFKEVPGYIVLRNAPGKFYITAEIESAKGKQAIIKGYVNELPSLKPVSRASVYEHNQLISAMTNDHGYFELKLKNKDVSILLKASKENYRDTALYLLPEINIAGKGRDQRYDYYPDNDNGVEHSRFARFFISSRQLMQGINLGNFFASRPYQISLTPGLSTHGMYNSQIIDNFSLNLIGGYTAGIKGLEMAGVFNVNRKDVSFIQIAGVFNVVGGNTKGIQLAGVYNNVRSKGSGLQIAGIANNNDSMDGLQIAGLVNRTKGVAGSQLSGSVNIAEKVKGFQIGLLLNVADSSDYPVGIINLIKNGEKTFSLSTDESLLNHLEFRSGGRVLYSIIGIGYRPGHNPAKYAYEVGLGGRLIDRRNFTLNLELVTRNLIDFKTRNGQFNSARVLNTIRLNRHFRIISGPTFNFSTTYSEDGMEIKGWKFKESLHSRNRIKTLYGGFNAGLQFVL</sequence>
<feature type="chain" id="PRO_5001761582" description="TonB-dependent receptor plug domain-containing protein" evidence="1">
    <location>
        <begin position="27"/>
        <end position="544"/>
    </location>
</feature>